<dbReference type="Gene3D" id="1.20.120.1080">
    <property type="match status" value="1"/>
</dbReference>
<evidence type="ECO:0000259" key="15">
    <source>
        <dbReference type="PROSITE" id="PS51194"/>
    </source>
</evidence>
<dbReference type="SUPFAM" id="SSF52540">
    <property type="entry name" value="P-loop containing nucleoside triphosphate hydrolases"/>
    <property type="match status" value="1"/>
</dbReference>
<dbReference type="GO" id="GO:0000398">
    <property type="term" value="P:mRNA splicing, via spliceosome"/>
    <property type="evidence" value="ECO:0007669"/>
    <property type="project" value="UniProtKB-ARBA"/>
</dbReference>
<dbReference type="CDD" id="cd17983">
    <property type="entry name" value="DEXHc_DHX38"/>
    <property type="match status" value="1"/>
</dbReference>
<dbReference type="PROSITE" id="PS51194">
    <property type="entry name" value="HELICASE_CTER"/>
    <property type="match status" value="1"/>
</dbReference>
<dbReference type="Pfam" id="PF00271">
    <property type="entry name" value="Helicase_C"/>
    <property type="match status" value="1"/>
</dbReference>
<evidence type="ECO:0000256" key="10">
    <source>
        <dbReference type="ARBA" id="ARBA00023242"/>
    </source>
</evidence>
<dbReference type="CDD" id="cd18791">
    <property type="entry name" value="SF2_C_RHA"/>
    <property type="match status" value="1"/>
</dbReference>
<feature type="domain" description="Helicase ATP-binding" evidence="14">
    <location>
        <begin position="370"/>
        <end position="533"/>
    </location>
</feature>
<evidence type="ECO:0000256" key="12">
    <source>
        <dbReference type="ARBA" id="ARBA00047984"/>
    </source>
</evidence>
<reference evidence="17" key="1">
    <citation type="journal article" date="2015" name="Nat. Plants">
        <title>Genome expansion of Arabis alpina linked with retrotransposition and reduced symmetric DNA methylation.</title>
        <authorList>
            <person name="Willing E.M."/>
            <person name="Rawat V."/>
            <person name="Mandakova T."/>
            <person name="Maumus F."/>
            <person name="James G.V."/>
            <person name="Nordstroem K.J."/>
            <person name="Becker C."/>
            <person name="Warthmann N."/>
            <person name="Chica C."/>
            <person name="Szarzynska B."/>
            <person name="Zytnicki M."/>
            <person name="Albani M.C."/>
            <person name="Kiefer C."/>
            <person name="Bergonzi S."/>
            <person name="Castaings L."/>
            <person name="Mateos J.L."/>
            <person name="Berns M.C."/>
            <person name="Bujdoso N."/>
            <person name="Piofczyk T."/>
            <person name="de Lorenzo L."/>
            <person name="Barrero-Sicilia C."/>
            <person name="Mateos I."/>
            <person name="Piednoel M."/>
            <person name="Hagmann J."/>
            <person name="Chen-Min-Tao R."/>
            <person name="Iglesias-Fernandez R."/>
            <person name="Schuster S.C."/>
            <person name="Alonso-Blanco C."/>
            <person name="Roudier F."/>
            <person name="Carbonero P."/>
            <person name="Paz-Ares J."/>
            <person name="Davis S.J."/>
            <person name="Pecinka A."/>
            <person name="Quesneville H."/>
            <person name="Colot V."/>
            <person name="Lysak M.A."/>
            <person name="Weigel D."/>
            <person name="Coupland G."/>
            <person name="Schneeberger K."/>
        </authorList>
    </citation>
    <scope>NUCLEOTIDE SEQUENCE [LARGE SCALE GENOMIC DNA]</scope>
    <source>
        <strain evidence="17">cv. Pajares</strain>
    </source>
</reference>
<evidence type="ECO:0000256" key="8">
    <source>
        <dbReference type="ARBA" id="ARBA00022840"/>
    </source>
</evidence>
<dbReference type="EMBL" id="CM002869">
    <property type="protein sequence ID" value="KFK43311.1"/>
    <property type="molecule type" value="Genomic_DNA"/>
</dbReference>
<dbReference type="GO" id="GO:0005681">
    <property type="term" value="C:spliceosomal complex"/>
    <property type="evidence" value="ECO:0007669"/>
    <property type="project" value="UniProtKB-KW"/>
</dbReference>
<evidence type="ECO:0000256" key="1">
    <source>
        <dbReference type="ARBA" id="ARBA00004123"/>
    </source>
</evidence>
<keyword evidence="5" id="KW-0547">Nucleotide-binding</keyword>
<evidence type="ECO:0000256" key="11">
    <source>
        <dbReference type="ARBA" id="ARBA00038040"/>
    </source>
</evidence>
<dbReference type="PROSITE" id="PS51192">
    <property type="entry name" value="HELICASE_ATP_BIND_1"/>
    <property type="match status" value="1"/>
</dbReference>
<feature type="compositionally biased region" description="Basic and acidic residues" evidence="13">
    <location>
        <begin position="997"/>
        <end position="1025"/>
    </location>
</feature>
<keyword evidence="10" id="KW-0539">Nucleus</keyword>
<dbReference type="SMART" id="SM00847">
    <property type="entry name" value="HA2"/>
    <property type="match status" value="1"/>
</dbReference>
<keyword evidence="4" id="KW-0747">Spliceosome</keyword>
<dbReference type="FunFam" id="3.40.50.300:FF:000615">
    <property type="entry name" value="pre-mRNA-splicing factor ATP-dependent RNA helicase DEAH7"/>
    <property type="match status" value="1"/>
</dbReference>
<dbReference type="InterPro" id="IPR011709">
    <property type="entry name" value="DEAD-box_helicase_OB_fold"/>
</dbReference>
<dbReference type="Proteomes" id="UP000029120">
    <property type="component" value="Chromosome 1"/>
</dbReference>
<dbReference type="Pfam" id="PF04408">
    <property type="entry name" value="WHD_HA2"/>
    <property type="match status" value="1"/>
</dbReference>
<dbReference type="GO" id="GO:0016787">
    <property type="term" value="F:hydrolase activity"/>
    <property type="evidence" value="ECO:0007669"/>
    <property type="project" value="UniProtKB-KW"/>
</dbReference>
<organism evidence="16 17">
    <name type="scientific">Arabis alpina</name>
    <name type="common">Alpine rock-cress</name>
    <dbReference type="NCBI Taxonomy" id="50452"/>
    <lineage>
        <taxon>Eukaryota</taxon>
        <taxon>Viridiplantae</taxon>
        <taxon>Streptophyta</taxon>
        <taxon>Embryophyta</taxon>
        <taxon>Tracheophyta</taxon>
        <taxon>Spermatophyta</taxon>
        <taxon>Magnoliopsida</taxon>
        <taxon>eudicotyledons</taxon>
        <taxon>Gunneridae</taxon>
        <taxon>Pentapetalae</taxon>
        <taxon>rosids</taxon>
        <taxon>malvids</taxon>
        <taxon>Brassicales</taxon>
        <taxon>Brassicaceae</taxon>
        <taxon>Arabideae</taxon>
        <taxon>Arabis</taxon>
    </lineage>
</organism>
<dbReference type="PANTHER" id="PTHR18934:SF91">
    <property type="entry name" value="PRE-MRNA-SPLICING FACTOR ATP-DEPENDENT RNA HELICASE PRP16"/>
    <property type="match status" value="1"/>
</dbReference>
<dbReference type="FunFam" id="3.40.50.300:FF:000007">
    <property type="entry name" value="Pre-mRNA-splicing factor ATP-dependent RNA helicase"/>
    <property type="match status" value="1"/>
</dbReference>
<evidence type="ECO:0000313" key="16">
    <source>
        <dbReference type="EMBL" id="KFK43311.1"/>
    </source>
</evidence>
<dbReference type="Pfam" id="PF21010">
    <property type="entry name" value="HA2_C"/>
    <property type="match status" value="1"/>
</dbReference>
<dbReference type="GO" id="GO:0003724">
    <property type="term" value="F:RNA helicase activity"/>
    <property type="evidence" value="ECO:0007669"/>
    <property type="project" value="UniProtKB-EC"/>
</dbReference>
<evidence type="ECO:0000256" key="13">
    <source>
        <dbReference type="SAM" id="MobiDB-lite"/>
    </source>
</evidence>
<dbReference type="SMART" id="SM00487">
    <property type="entry name" value="DEXDc"/>
    <property type="match status" value="1"/>
</dbReference>
<accession>A0A087HMF9</accession>
<dbReference type="OMA" id="VDVMFHR"/>
<feature type="compositionally biased region" description="Low complexity" evidence="13">
    <location>
        <begin position="110"/>
        <end position="123"/>
    </location>
</feature>
<keyword evidence="17" id="KW-1185">Reference proteome</keyword>
<dbReference type="Pfam" id="PF07717">
    <property type="entry name" value="OB_NTP_bind"/>
    <property type="match status" value="1"/>
</dbReference>
<dbReference type="InterPro" id="IPR048333">
    <property type="entry name" value="HA2_WH"/>
</dbReference>
<feature type="region of interest" description="Disordered" evidence="13">
    <location>
        <begin position="241"/>
        <end position="260"/>
    </location>
</feature>
<evidence type="ECO:0000256" key="2">
    <source>
        <dbReference type="ARBA" id="ARBA00012552"/>
    </source>
</evidence>
<feature type="region of interest" description="Disordered" evidence="13">
    <location>
        <begin position="68"/>
        <end position="88"/>
    </location>
</feature>
<keyword evidence="8" id="KW-0067">ATP-binding</keyword>
<dbReference type="InterPro" id="IPR007502">
    <property type="entry name" value="Helicase-assoc_dom"/>
</dbReference>
<dbReference type="eggNOG" id="KOG0924">
    <property type="taxonomic scope" value="Eukaryota"/>
</dbReference>
<dbReference type="FunFam" id="1.10.10.2130:FF:000001">
    <property type="entry name" value="Pre-mRNA-splicing factor ATP-dependent RNA helicase"/>
    <property type="match status" value="1"/>
</dbReference>
<dbReference type="InterPro" id="IPR014001">
    <property type="entry name" value="Helicase_ATP-bd"/>
</dbReference>
<feature type="region of interest" description="Disordered" evidence="13">
    <location>
        <begin position="990"/>
        <end position="1055"/>
    </location>
</feature>
<dbReference type="InterPro" id="IPR011545">
    <property type="entry name" value="DEAD/DEAH_box_helicase_dom"/>
</dbReference>
<dbReference type="InterPro" id="IPR001650">
    <property type="entry name" value="Helicase_C-like"/>
</dbReference>
<evidence type="ECO:0000256" key="6">
    <source>
        <dbReference type="ARBA" id="ARBA00022801"/>
    </source>
</evidence>
<proteinExistence type="inferred from homology"/>
<dbReference type="GO" id="GO:0005524">
    <property type="term" value="F:ATP binding"/>
    <property type="evidence" value="ECO:0007669"/>
    <property type="project" value="UniProtKB-KW"/>
</dbReference>
<evidence type="ECO:0000256" key="3">
    <source>
        <dbReference type="ARBA" id="ARBA00022664"/>
    </source>
</evidence>
<dbReference type="FunFam" id="1.20.120.1080:FF:000018">
    <property type="entry name" value="Pre-mRNA-splicing factor ATP-dependent RNA helicase prp16"/>
    <property type="match status" value="1"/>
</dbReference>
<dbReference type="PANTHER" id="PTHR18934">
    <property type="entry name" value="ATP-DEPENDENT RNA HELICASE"/>
    <property type="match status" value="1"/>
</dbReference>
<dbReference type="SMART" id="SM00490">
    <property type="entry name" value="HELICc"/>
    <property type="match status" value="1"/>
</dbReference>
<evidence type="ECO:0000256" key="4">
    <source>
        <dbReference type="ARBA" id="ARBA00022728"/>
    </source>
</evidence>
<comment type="catalytic activity">
    <reaction evidence="12">
        <text>ATP + H2O = ADP + phosphate + H(+)</text>
        <dbReference type="Rhea" id="RHEA:13065"/>
        <dbReference type="ChEBI" id="CHEBI:15377"/>
        <dbReference type="ChEBI" id="CHEBI:15378"/>
        <dbReference type="ChEBI" id="CHEBI:30616"/>
        <dbReference type="ChEBI" id="CHEBI:43474"/>
        <dbReference type="ChEBI" id="CHEBI:456216"/>
        <dbReference type="EC" id="3.6.4.13"/>
    </reaction>
</comment>
<dbReference type="Gene3D" id="3.40.50.300">
    <property type="entry name" value="P-loop containing nucleotide triphosphate hydrolases"/>
    <property type="match status" value="2"/>
</dbReference>
<feature type="compositionally biased region" description="Basic and acidic residues" evidence="13">
    <location>
        <begin position="1"/>
        <end position="35"/>
    </location>
</feature>
<name>A0A087HMF9_ARAAL</name>
<protein>
    <recommendedName>
        <fullName evidence="2">RNA helicase</fullName>
        <ecNumber evidence="2">3.6.4.13</ecNumber>
    </recommendedName>
</protein>
<dbReference type="Pfam" id="PF00270">
    <property type="entry name" value="DEAD"/>
    <property type="match status" value="1"/>
</dbReference>
<evidence type="ECO:0000256" key="7">
    <source>
        <dbReference type="ARBA" id="ARBA00022806"/>
    </source>
</evidence>
<comment type="similarity">
    <text evidence="11">Belongs to the DEAD box helicase family. DEAH subfamily. PRP16 sub-subfamily.</text>
</comment>
<sequence>MLGVGERKSHVSSESDYWSRRVGEKRGRYDGERPNHSKRHRPCSTMSSWEIGAPCHVPLRACDKRRSYHAHQSSQRKPHRPCMAASPDSCSTRSSWDIGAPCPVPVRASASRSSSIIKSSSSSNGGSRCRKVESKEMIEAMRLEMEYQSDRSWSDTDEGNSLFDADFSIGDDAHKEAERLVTRDGSKMSLGQSKKRSQVYADIARWDDLQLLSSGAVRGKGEVQTEFDSEEETKATLLVHDNKPPFLDGSADPVMPVKDPTSDMAIISRKGSGLIREIREKQSMLTSRKRFGELAGSTLGNILGVEKSAEQIDADTALVGDDGEVDFKGEAKFAQHMKKKGEAVTEFSMSKTVAEQRQYLPIFSVRDELLQVVRENQVIVVVGETGSGKTTQLTQYLHEDGYTFGGIVGCTQPRRVAAMSVAKRVSEEMETELGDKVGYAIRFEDVTGPNTVIKYMTDGVLLRETLKDSDLDKYRVVVMDEAHERSLNTDVLFGILKKVVARRRDFKLIVTSATLNAQKFADFFGNAPIFNIPGRTFPVEIHYSKTPCEDYVEAAAMKIHIASPPGDILMFMTGQDEIEAACFSLKERMEQLVASSSREVANLLILPLYSQLPADLQAKIFQKPEDGSRKCIVATNIAETSLTVDGIYYVIDTGYGKMKVFNPRMGMDALQVFPISRAASDQRAGRAGRTGPGTCYRLYTDSAYCNEMLPSPVPEIQRTNLGNVVLLLKSLKIENLLDFEFMDPPPQENILNSMYQLWVLGALSNVGGLTDLGWKMVEFPLDPPLAKMLLMGERLDCINEVLTIVSMLSVPSVFFRPKEKAEESDAAREKFFVPESDHLTLLNVYQQWKEHGYRGDWCSEHFLQVKGLRKAREVRSQLLDILKQLKIQVKSCGRDWDVVRKAICSAYFHNSARIKGVGDYVNCRTGMPCHLHPSSALYGMGHTPDYVVYHELTLTSKEYMQCATSVEPHWLAELGPMFFSVKDSDTSVLEHKKKHKEEKTAMEEEMEKLRRDEEESEVRSKERERHQRAKKQQQVAGPGMKKIGTTNLRPKKFGL</sequence>
<dbReference type="InterPro" id="IPR027417">
    <property type="entry name" value="P-loop_NTPase"/>
</dbReference>
<keyword evidence="6" id="KW-0378">Hydrolase</keyword>
<keyword evidence="9" id="KW-0508">mRNA splicing</keyword>
<feature type="compositionally biased region" description="Basic residues" evidence="13">
    <location>
        <begin position="68"/>
        <end position="80"/>
    </location>
</feature>
<evidence type="ECO:0000256" key="5">
    <source>
        <dbReference type="ARBA" id="ARBA00022741"/>
    </source>
</evidence>
<dbReference type="AlphaFoldDB" id="A0A087HMF9"/>
<dbReference type="GO" id="GO:0003723">
    <property type="term" value="F:RNA binding"/>
    <property type="evidence" value="ECO:0007669"/>
    <property type="project" value="TreeGrafter"/>
</dbReference>
<keyword evidence="3" id="KW-0507">mRNA processing</keyword>
<feature type="region of interest" description="Disordered" evidence="13">
    <location>
        <begin position="1"/>
        <end position="45"/>
    </location>
</feature>
<evidence type="ECO:0000259" key="14">
    <source>
        <dbReference type="PROSITE" id="PS51192"/>
    </source>
</evidence>
<dbReference type="OrthoDB" id="10253254at2759"/>
<feature type="domain" description="Helicase C-terminal" evidence="15">
    <location>
        <begin position="551"/>
        <end position="732"/>
    </location>
</feature>
<gene>
    <name evidence="16" type="ordered locus">AALP_Aa1g107900</name>
</gene>
<dbReference type="Gramene" id="KFK43311">
    <property type="protein sequence ID" value="KFK43311"/>
    <property type="gene ID" value="AALP_AA1G107900"/>
</dbReference>
<dbReference type="EC" id="3.6.4.13" evidence="2"/>
<evidence type="ECO:0000313" key="17">
    <source>
        <dbReference type="Proteomes" id="UP000029120"/>
    </source>
</evidence>
<comment type="subcellular location">
    <subcellularLocation>
        <location evidence="1">Nucleus</location>
    </subcellularLocation>
</comment>
<evidence type="ECO:0000256" key="9">
    <source>
        <dbReference type="ARBA" id="ARBA00023187"/>
    </source>
</evidence>
<keyword evidence="7" id="KW-0347">Helicase</keyword>
<feature type="region of interest" description="Disordered" evidence="13">
    <location>
        <begin position="110"/>
        <end position="131"/>
    </location>
</feature>